<feature type="region of interest" description="Disordered" evidence="1">
    <location>
        <begin position="1"/>
        <end position="187"/>
    </location>
</feature>
<organism evidence="2 3">
    <name type="scientific">Marchantia polymorpha subsp. ruderalis</name>
    <dbReference type="NCBI Taxonomy" id="1480154"/>
    <lineage>
        <taxon>Eukaryota</taxon>
        <taxon>Viridiplantae</taxon>
        <taxon>Streptophyta</taxon>
        <taxon>Embryophyta</taxon>
        <taxon>Marchantiophyta</taxon>
        <taxon>Marchantiopsida</taxon>
        <taxon>Marchantiidae</taxon>
        <taxon>Marchantiales</taxon>
        <taxon>Marchantiaceae</taxon>
        <taxon>Marchantia</taxon>
    </lineage>
</organism>
<proteinExistence type="predicted"/>
<sequence>MPALQSSALTPLPSVESECREFTAAEEQKARRLVLPASSTDTELAVERRNSLSSEEDASARASERSADLPAPKVRTPSEEARRPSGQGIHHAAPTSVPATDRCFAFEQVPFDDSTLGQEPSAQKKSGEEPSAQRTLGQTPSVQAQLEKLATDEGRKEETHVPSAESPAAQAPSAVANRVGEADLPKARSPTALDILAGSRATVVVAEATQPNFRESRRHRSSI</sequence>
<gene>
    <name evidence="2" type="ORF">AXG93_402s1030</name>
</gene>
<keyword evidence="3" id="KW-1185">Reference proteome</keyword>
<dbReference type="EMBL" id="LVLJ01001262">
    <property type="protein sequence ID" value="OAE30690.1"/>
    <property type="molecule type" value="Genomic_DNA"/>
</dbReference>
<name>A0A176WBY5_MARPO</name>
<feature type="compositionally biased region" description="Basic and acidic residues" evidence="1">
    <location>
        <begin position="58"/>
        <end position="67"/>
    </location>
</feature>
<dbReference type="AlphaFoldDB" id="A0A176WBY5"/>
<feature type="compositionally biased region" description="Basic and acidic residues" evidence="1">
    <location>
        <begin position="149"/>
        <end position="160"/>
    </location>
</feature>
<protein>
    <submittedName>
        <fullName evidence="2">Uncharacterized protein</fullName>
    </submittedName>
</protein>
<comment type="caution">
    <text evidence="2">The sequence shown here is derived from an EMBL/GenBank/DDBJ whole genome shotgun (WGS) entry which is preliminary data.</text>
</comment>
<reference evidence="2" key="1">
    <citation type="submission" date="2016-03" db="EMBL/GenBank/DDBJ databases">
        <title>Mechanisms controlling the formation of the plant cell surface in tip-growing cells are functionally conserved among land plants.</title>
        <authorList>
            <person name="Honkanen S."/>
            <person name="Jones V.A."/>
            <person name="Morieri G."/>
            <person name="Champion C."/>
            <person name="Hetherington A.J."/>
            <person name="Kelly S."/>
            <person name="Saint-Marcoux D."/>
            <person name="Proust H."/>
            <person name="Prescott H."/>
            <person name="Dolan L."/>
        </authorList>
    </citation>
    <scope>NUCLEOTIDE SEQUENCE [LARGE SCALE GENOMIC DNA]</scope>
    <source>
        <tissue evidence="2">Whole gametophyte</tissue>
    </source>
</reference>
<dbReference type="Proteomes" id="UP000077202">
    <property type="component" value="Unassembled WGS sequence"/>
</dbReference>
<evidence type="ECO:0000256" key="1">
    <source>
        <dbReference type="SAM" id="MobiDB-lite"/>
    </source>
</evidence>
<accession>A0A176WBY5</accession>
<feature type="compositionally biased region" description="Basic and acidic residues" evidence="1">
    <location>
        <begin position="17"/>
        <end position="30"/>
    </location>
</feature>
<evidence type="ECO:0000313" key="3">
    <source>
        <dbReference type="Proteomes" id="UP000077202"/>
    </source>
</evidence>
<feature type="compositionally biased region" description="Polar residues" evidence="1">
    <location>
        <begin position="132"/>
        <end position="144"/>
    </location>
</feature>
<evidence type="ECO:0000313" key="2">
    <source>
        <dbReference type="EMBL" id="OAE30690.1"/>
    </source>
</evidence>
<feature type="compositionally biased region" description="Polar residues" evidence="1">
    <location>
        <begin position="115"/>
        <end position="124"/>
    </location>
</feature>
<feature type="compositionally biased region" description="Low complexity" evidence="1">
    <location>
        <begin position="162"/>
        <end position="176"/>
    </location>
</feature>